<sequence length="88" mass="9673">MSRFLWLPLACKDDIEDLPLARSPQHFATSPPPTTTMSITRSFLHGESILHAATGTLRVALAAYVVTRDPALGRQEGTTHIPNLSRHL</sequence>
<accession>A0A8H5ET75</accession>
<dbReference type="Proteomes" id="UP000541558">
    <property type="component" value="Unassembled WGS sequence"/>
</dbReference>
<reference evidence="1 2" key="1">
    <citation type="journal article" date="2020" name="ISME J.">
        <title>Uncovering the hidden diversity of litter-decomposition mechanisms in mushroom-forming fungi.</title>
        <authorList>
            <person name="Floudas D."/>
            <person name="Bentzer J."/>
            <person name="Ahren D."/>
            <person name="Johansson T."/>
            <person name="Persson P."/>
            <person name="Tunlid A."/>
        </authorList>
    </citation>
    <scope>NUCLEOTIDE SEQUENCE [LARGE SCALE GENOMIC DNA]</scope>
    <source>
        <strain evidence="1 2">CBS 175.51</strain>
    </source>
</reference>
<proteinExistence type="predicted"/>
<comment type="caution">
    <text evidence="1">The sequence shown here is derived from an EMBL/GenBank/DDBJ whole genome shotgun (WGS) entry which is preliminary data.</text>
</comment>
<dbReference type="EMBL" id="JAACJK010000226">
    <property type="protein sequence ID" value="KAF5311486.1"/>
    <property type="molecule type" value="Genomic_DNA"/>
</dbReference>
<gene>
    <name evidence="1" type="ORF">D9611_011606</name>
</gene>
<evidence type="ECO:0000313" key="2">
    <source>
        <dbReference type="Proteomes" id="UP000541558"/>
    </source>
</evidence>
<keyword evidence="2" id="KW-1185">Reference proteome</keyword>
<name>A0A8H5ET75_9AGAR</name>
<dbReference type="AlphaFoldDB" id="A0A8H5ET75"/>
<evidence type="ECO:0000313" key="1">
    <source>
        <dbReference type="EMBL" id="KAF5311486.1"/>
    </source>
</evidence>
<protein>
    <submittedName>
        <fullName evidence="1">Uncharacterized protein</fullName>
    </submittedName>
</protein>
<organism evidence="1 2">
    <name type="scientific">Ephemerocybe angulata</name>
    <dbReference type="NCBI Taxonomy" id="980116"/>
    <lineage>
        <taxon>Eukaryota</taxon>
        <taxon>Fungi</taxon>
        <taxon>Dikarya</taxon>
        <taxon>Basidiomycota</taxon>
        <taxon>Agaricomycotina</taxon>
        <taxon>Agaricomycetes</taxon>
        <taxon>Agaricomycetidae</taxon>
        <taxon>Agaricales</taxon>
        <taxon>Agaricineae</taxon>
        <taxon>Psathyrellaceae</taxon>
        <taxon>Ephemerocybe</taxon>
    </lineage>
</organism>